<organism evidence="5 6">
    <name type="scientific">Mytilus coruscus</name>
    <name type="common">Sea mussel</name>
    <dbReference type="NCBI Taxonomy" id="42192"/>
    <lineage>
        <taxon>Eukaryota</taxon>
        <taxon>Metazoa</taxon>
        <taxon>Spiralia</taxon>
        <taxon>Lophotrochozoa</taxon>
        <taxon>Mollusca</taxon>
        <taxon>Bivalvia</taxon>
        <taxon>Autobranchia</taxon>
        <taxon>Pteriomorphia</taxon>
        <taxon>Mytilida</taxon>
        <taxon>Mytiloidea</taxon>
        <taxon>Mytilidae</taxon>
        <taxon>Mytilinae</taxon>
        <taxon>Mytilus</taxon>
    </lineage>
</organism>
<dbReference type="PANTHER" id="PTHR10728">
    <property type="entry name" value="CYTOSOLIC PHOSPHOLIPASE A2"/>
    <property type="match status" value="1"/>
</dbReference>
<dbReference type="OrthoDB" id="270970at2759"/>
<dbReference type="SUPFAM" id="SSF52151">
    <property type="entry name" value="FabD/lysophospholipase-like"/>
    <property type="match status" value="1"/>
</dbReference>
<dbReference type="Pfam" id="PF01735">
    <property type="entry name" value="PLA2_B"/>
    <property type="match status" value="1"/>
</dbReference>
<evidence type="ECO:0000256" key="2">
    <source>
        <dbReference type="ARBA" id="ARBA00023098"/>
    </source>
</evidence>
<dbReference type="EMBL" id="CACVKT020006486">
    <property type="protein sequence ID" value="CAC5401988.1"/>
    <property type="molecule type" value="Genomic_DNA"/>
</dbReference>
<gene>
    <name evidence="5" type="ORF">MCOR_35998</name>
</gene>
<feature type="domain" description="PLA2c" evidence="4">
    <location>
        <begin position="1"/>
        <end position="164"/>
    </location>
</feature>
<accession>A0A6J8CZT9</accession>
<evidence type="ECO:0000256" key="3">
    <source>
        <dbReference type="PROSITE-ProRule" id="PRU00555"/>
    </source>
</evidence>
<keyword evidence="3" id="KW-0442">Lipid degradation</keyword>
<evidence type="ECO:0000259" key="4">
    <source>
        <dbReference type="PROSITE" id="PS51210"/>
    </source>
</evidence>
<dbReference type="GO" id="GO:0005509">
    <property type="term" value="F:calcium ion binding"/>
    <property type="evidence" value="ECO:0007669"/>
    <property type="project" value="TreeGrafter"/>
</dbReference>
<name>A0A6J8CZT9_MYTCO</name>
<evidence type="ECO:0000313" key="5">
    <source>
        <dbReference type="EMBL" id="CAC5401988.1"/>
    </source>
</evidence>
<keyword evidence="1 3" id="KW-0378">Hydrolase</keyword>
<dbReference type="GO" id="GO:0046475">
    <property type="term" value="P:glycerophospholipid catabolic process"/>
    <property type="evidence" value="ECO:0007669"/>
    <property type="project" value="TreeGrafter"/>
</dbReference>
<dbReference type="PROSITE" id="PS51210">
    <property type="entry name" value="PLA2C"/>
    <property type="match status" value="1"/>
</dbReference>
<proteinExistence type="predicted"/>
<keyword evidence="6" id="KW-1185">Reference proteome</keyword>
<reference evidence="5 6" key="1">
    <citation type="submission" date="2020-06" db="EMBL/GenBank/DDBJ databases">
        <authorList>
            <person name="Li R."/>
            <person name="Bekaert M."/>
        </authorList>
    </citation>
    <scope>NUCLEOTIDE SEQUENCE [LARGE SCALE GENOMIC DNA]</scope>
    <source>
        <strain evidence="6">wild</strain>
    </source>
</reference>
<dbReference type="EC" id="3.1.1.4" evidence="5"/>
<dbReference type="GO" id="GO:0005829">
    <property type="term" value="C:cytosol"/>
    <property type="evidence" value="ECO:0007669"/>
    <property type="project" value="TreeGrafter"/>
</dbReference>
<dbReference type="GO" id="GO:0005544">
    <property type="term" value="F:calcium-dependent phospholipid binding"/>
    <property type="evidence" value="ECO:0007669"/>
    <property type="project" value="TreeGrafter"/>
</dbReference>
<dbReference type="AlphaFoldDB" id="A0A6J8CZT9"/>
<dbReference type="Gene3D" id="3.40.1090.10">
    <property type="entry name" value="Cytosolic phospholipase A2 catalytic domain"/>
    <property type="match status" value="1"/>
</dbReference>
<evidence type="ECO:0000313" key="6">
    <source>
        <dbReference type="Proteomes" id="UP000507470"/>
    </source>
</evidence>
<keyword evidence="2 3" id="KW-0443">Lipid metabolism</keyword>
<dbReference type="PANTHER" id="PTHR10728:SF40">
    <property type="entry name" value="PATATIN FAMILY PROTEIN"/>
    <property type="match status" value="1"/>
</dbReference>
<dbReference type="InterPro" id="IPR016035">
    <property type="entry name" value="Acyl_Trfase/lysoPLipase"/>
</dbReference>
<dbReference type="Proteomes" id="UP000507470">
    <property type="component" value="Unassembled WGS sequence"/>
</dbReference>
<dbReference type="GO" id="GO:0047498">
    <property type="term" value="F:calcium-dependent phospholipase A2 activity"/>
    <property type="evidence" value="ECO:0007669"/>
    <property type="project" value="TreeGrafter"/>
</dbReference>
<protein>
    <submittedName>
        <fullName evidence="5">PLA2G4</fullName>
        <ecNumber evidence="5">3.1.1.4</ecNumber>
    </submittedName>
</protein>
<sequence length="164" mass="19231">MFVEKRRERVFLNLKRQFGLHRLSEVKDTPNIAIIGSGGGLRAVIGMSAAMTALKERGILDSTMYTAGLSRSAWYLMSLYSCKRPNATELNTKLREIVPQIRSNMFLYAWFNNACIQDMFNGLNFHHMRYSSRNMALLLTWRNLVIHFMEDLLWRKAKKRQYIF</sequence>
<dbReference type="InterPro" id="IPR002642">
    <property type="entry name" value="LysoPLipase_cat_dom"/>
</dbReference>
<evidence type="ECO:0000256" key="1">
    <source>
        <dbReference type="ARBA" id="ARBA00022801"/>
    </source>
</evidence>